<dbReference type="InterPro" id="IPR010979">
    <property type="entry name" value="Ribosomal_uS13-like_H2TH"/>
</dbReference>
<dbReference type="GO" id="GO:0005524">
    <property type="term" value="F:ATP binding"/>
    <property type="evidence" value="ECO:0007669"/>
    <property type="project" value="UniProtKB-UniRule"/>
</dbReference>
<feature type="compositionally biased region" description="Basic and acidic residues" evidence="12">
    <location>
        <begin position="669"/>
        <end position="684"/>
    </location>
</feature>
<dbReference type="STRING" id="698492.A0A0E9NMV3"/>
<feature type="region of interest" description="Disordered" evidence="12">
    <location>
        <begin position="669"/>
        <end position="693"/>
    </location>
</feature>
<keyword evidence="9" id="KW-0143">Chaperone</keyword>
<feature type="domain" description="Helicase ATP-binding" evidence="13">
    <location>
        <begin position="226"/>
        <end position="440"/>
    </location>
</feature>
<keyword evidence="10" id="KW-0687">Ribonucleoprotein</keyword>
<dbReference type="GO" id="GO:0006412">
    <property type="term" value="P:translation"/>
    <property type="evidence" value="ECO:0007669"/>
    <property type="project" value="InterPro"/>
</dbReference>
<dbReference type="Pfam" id="PF00166">
    <property type="entry name" value="Cpn10"/>
    <property type="match status" value="1"/>
</dbReference>
<feature type="compositionally biased region" description="Acidic residues" evidence="12">
    <location>
        <begin position="459"/>
        <end position="472"/>
    </location>
</feature>
<protein>
    <recommendedName>
        <fullName evidence="11">ATP-dependent RNA helicase</fullName>
        <ecNumber evidence="11">3.6.4.13</ecNumber>
    </recommendedName>
</protein>
<dbReference type="Proteomes" id="UP000033140">
    <property type="component" value="Unassembled WGS sequence"/>
</dbReference>
<dbReference type="GO" id="GO:0005840">
    <property type="term" value="C:ribosome"/>
    <property type="evidence" value="ECO:0007669"/>
    <property type="project" value="UniProtKB-KW"/>
</dbReference>
<dbReference type="Gene3D" id="2.30.33.40">
    <property type="entry name" value="GroES chaperonin"/>
    <property type="match status" value="1"/>
</dbReference>
<evidence type="ECO:0000256" key="10">
    <source>
        <dbReference type="ARBA" id="ARBA00023274"/>
    </source>
</evidence>
<dbReference type="InterPro" id="IPR001892">
    <property type="entry name" value="Ribosomal_uS13"/>
</dbReference>
<evidence type="ECO:0000313" key="15">
    <source>
        <dbReference type="EMBL" id="GAO51169.1"/>
    </source>
</evidence>
<feature type="region of interest" description="Disordered" evidence="12">
    <location>
        <begin position="119"/>
        <end position="178"/>
    </location>
</feature>
<dbReference type="SUPFAM" id="SSF50129">
    <property type="entry name" value="GroES-like"/>
    <property type="match status" value="1"/>
</dbReference>
<dbReference type="PROSITE" id="PS51192">
    <property type="entry name" value="HELICASE_ATP_BIND_1"/>
    <property type="match status" value="1"/>
</dbReference>
<evidence type="ECO:0000313" key="16">
    <source>
        <dbReference type="Proteomes" id="UP000033140"/>
    </source>
</evidence>
<feature type="compositionally biased region" description="Basic residues" evidence="12">
    <location>
        <begin position="83"/>
        <end position="93"/>
    </location>
</feature>
<proteinExistence type="inferred from homology"/>
<dbReference type="Pfam" id="PF00416">
    <property type="entry name" value="Ribosomal_S13"/>
    <property type="match status" value="1"/>
</dbReference>
<dbReference type="Gene3D" id="4.10.910.10">
    <property type="entry name" value="30s ribosomal protein s13, domain 2"/>
    <property type="match status" value="1"/>
</dbReference>
<reference evidence="15 16" key="2">
    <citation type="journal article" date="2014" name="J. Gen. Appl. Microbiol.">
        <title>The early diverging ascomycetous budding yeast Saitoella complicata has three histone deacetylases belonging to the Clr6, Hos2, and Rpd3 lineages.</title>
        <authorList>
            <person name="Nishida H."/>
            <person name="Matsumoto T."/>
            <person name="Kondo S."/>
            <person name="Hamamoto M."/>
            <person name="Yoshikawa H."/>
        </authorList>
    </citation>
    <scope>NUCLEOTIDE SEQUENCE [LARGE SCALE GENOMIC DNA]</scope>
    <source>
        <strain evidence="15 16">NRRL Y-17804</strain>
    </source>
</reference>
<keyword evidence="7 11" id="KW-0694">RNA-binding</keyword>
<dbReference type="InterPro" id="IPR001650">
    <property type="entry name" value="Helicase_C-like"/>
</dbReference>
<gene>
    <name evidence="15" type="ORF">G7K_5280-t1</name>
</gene>
<dbReference type="GO" id="GO:0003724">
    <property type="term" value="F:RNA helicase activity"/>
    <property type="evidence" value="ECO:0007669"/>
    <property type="project" value="UniProtKB-EC"/>
</dbReference>
<dbReference type="InterPro" id="IPR014001">
    <property type="entry name" value="Helicase_ATP-bd"/>
</dbReference>
<dbReference type="PROSITE" id="PS51194">
    <property type="entry name" value="HELICASE_CTER"/>
    <property type="match status" value="1"/>
</dbReference>
<reference evidence="15 16" key="1">
    <citation type="journal article" date="2011" name="J. Gen. Appl. Microbiol.">
        <title>Draft genome sequencing of the enigmatic yeast Saitoella complicata.</title>
        <authorList>
            <person name="Nishida H."/>
            <person name="Hamamoto M."/>
            <person name="Sugiyama J."/>
        </authorList>
    </citation>
    <scope>NUCLEOTIDE SEQUENCE [LARGE SCALE GENOMIC DNA]</scope>
    <source>
        <strain evidence="15 16">NRRL Y-17804</strain>
    </source>
</reference>
<evidence type="ECO:0000256" key="3">
    <source>
        <dbReference type="ARBA" id="ARBA00022741"/>
    </source>
</evidence>
<comment type="caution">
    <text evidence="15">The sequence shown here is derived from an EMBL/GenBank/DDBJ whole genome shotgun (WGS) entry which is preliminary data.</text>
</comment>
<keyword evidence="6 11" id="KW-0067">ATP-binding</keyword>
<dbReference type="Gene3D" id="3.40.50.300">
    <property type="entry name" value="P-loop containing nucleotide triphosphate hydrolases"/>
    <property type="match status" value="2"/>
</dbReference>
<feature type="compositionally biased region" description="Low complexity" evidence="12">
    <location>
        <begin position="40"/>
        <end position="49"/>
    </location>
</feature>
<dbReference type="PROSITE" id="PS50159">
    <property type="entry name" value="RIBOSOMAL_S13_2"/>
    <property type="match status" value="1"/>
</dbReference>
<evidence type="ECO:0000256" key="4">
    <source>
        <dbReference type="ARBA" id="ARBA00022801"/>
    </source>
</evidence>
<feature type="region of interest" description="Disordered" evidence="12">
    <location>
        <begin position="28"/>
        <end position="105"/>
    </location>
</feature>
<dbReference type="PANTHER" id="PTHR24031">
    <property type="entry name" value="RNA HELICASE"/>
    <property type="match status" value="1"/>
</dbReference>
<dbReference type="InterPro" id="IPR027417">
    <property type="entry name" value="P-loop_NTPase"/>
</dbReference>
<comment type="function">
    <text evidence="11">RNA helicase.</text>
</comment>
<reference evidence="15 16" key="3">
    <citation type="journal article" date="2015" name="Genome Announc.">
        <title>Draft Genome Sequence of the Archiascomycetous Yeast Saitoella complicata.</title>
        <authorList>
            <person name="Yamauchi K."/>
            <person name="Kondo S."/>
            <person name="Hamamoto M."/>
            <person name="Takahashi Y."/>
            <person name="Ogura Y."/>
            <person name="Hayashi T."/>
            <person name="Nishida H."/>
        </authorList>
    </citation>
    <scope>NUCLEOTIDE SEQUENCE [LARGE SCALE GENOMIC DNA]</scope>
    <source>
        <strain evidence="15 16">NRRL Y-17804</strain>
    </source>
</reference>
<dbReference type="SUPFAM" id="SSF52540">
    <property type="entry name" value="P-loop containing nucleoside triphosphate hydrolases"/>
    <property type="match status" value="1"/>
</dbReference>
<dbReference type="InterPro" id="IPR018369">
    <property type="entry name" value="Chaprnonin_Cpn10_CS"/>
</dbReference>
<feature type="compositionally biased region" description="Low complexity" evidence="12">
    <location>
        <begin position="444"/>
        <end position="458"/>
    </location>
</feature>
<evidence type="ECO:0000259" key="14">
    <source>
        <dbReference type="PROSITE" id="PS51194"/>
    </source>
</evidence>
<dbReference type="SMART" id="SM00490">
    <property type="entry name" value="HELICc"/>
    <property type="match status" value="1"/>
</dbReference>
<dbReference type="InterPro" id="IPR000629">
    <property type="entry name" value="RNA-helicase_DEAD-box_CS"/>
</dbReference>
<dbReference type="EMBL" id="BACD03000042">
    <property type="protein sequence ID" value="GAO51169.1"/>
    <property type="molecule type" value="Genomic_DNA"/>
</dbReference>
<dbReference type="InterPro" id="IPR027437">
    <property type="entry name" value="Rbsml_uS13_C"/>
</dbReference>
<dbReference type="SMART" id="SM00883">
    <property type="entry name" value="Cpn10"/>
    <property type="match status" value="1"/>
</dbReference>
<dbReference type="InterPro" id="IPR011545">
    <property type="entry name" value="DEAD/DEAH_box_helicase_dom"/>
</dbReference>
<dbReference type="FunFam" id="1.10.8.50:FF:000002">
    <property type="entry name" value="40S ribosomal protein S18"/>
    <property type="match status" value="1"/>
</dbReference>
<feature type="compositionally biased region" description="Acidic residues" evidence="12">
    <location>
        <begin position="128"/>
        <end position="142"/>
    </location>
</feature>
<comment type="similarity">
    <text evidence="11">Belongs to the DEAD box helicase family.</text>
</comment>
<dbReference type="EC" id="3.6.4.13" evidence="11"/>
<feature type="compositionally biased region" description="Acidic residues" evidence="12">
    <location>
        <begin position="50"/>
        <end position="61"/>
    </location>
</feature>
<evidence type="ECO:0000256" key="12">
    <source>
        <dbReference type="SAM" id="MobiDB-lite"/>
    </source>
</evidence>
<dbReference type="HAMAP" id="MF_00580">
    <property type="entry name" value="CH10"/>
    <property type="match status" value="1"/>
</dbReference>
<evidence type="ECO:0000256" key="6">
    <source>
        <dbReference type="ARBA" id="ARBA00022840"/>
    </source>
</evidence>
<organism evidence="15 16">
    <name type="scientific">Saitoella complicata (strain BCRC 22490 / CBS 7301 / JCM 7358 / NBRC 10748 / NRRL Y-17804)</name>
    <dbReference type="NCBI Taxonomy" id="698492"/>
    <lineage>
        <taxon>Eukaryota</taxon>
        <taxon>Fungi</taxon>
        <taxon>Dikarya</taxon>
        <taxon>Ascomycota</taxon>
        <taxon>Taphrinomycotina</taxon>
        <taxon>Taphrinomycotina incertae sedis</taxon>
        <taxon>Saitoella</taxon>
    </lineage>
</organism>
<evidence type="ECO:0000256" key="5">
    <source>
        <dbReference type="ARBA" id="ARBA00022806"/>
    </source>
</evidence>
<dbReference type="InterPro" id="IPR020818">
    <property type="entry name" value="Chaperonin_GroES"/>
</dbReference>
<keyword evidence="4 11" id="KW-0378">Hydrolase</keyword>
<keyword evidence="8" id="KW-0689">Ribosomal protein</keyword>
<dbReference type="GO" id="GO:0003723">
    <property type="term" value="F:RNA binding"/>
    <property type="evidence" value="ECO:0007669"/>
    <property type="project" value="UniProtKB-UniRule"/>
</dbReference>
<evidence type="ECO:0000256" key="1">
    <source>
        <dbReference type="ARBA" id="ARBA00006975"/>
    </source>
</evidence>
<comment type="similarity">
    <text evidence="2">Belongs to the universal ribosomal protein uS13 family.</text>
</comment>
<dbReference type="GO" id="GO:0016787">
    <property type="term" value="F:hydrolase activity"/>
    <property type="evidence" value="ECO:0007669"/>
    <property type="project" value="UniProtKB-KW"/>
</dbReference>
<dbReference type="CDD" id="cd00320">
    <property type="entry name" value="cpn10"/>
    <property type="match status" value="1"/>
</dbReference>
<keyword evidence="16" id="KW-1185">Reference proteome</keyword>
<dbReference type="SMART" id="SM00487">
    <property type="entry name" value="DEXDc"/>
    <property type="match status" value="1"/>
</dbReference>
<comment type="catalytic activity">
    <reaction evidence="11">
        <text>ATP + H2O = ADP + phosphate + H(+)</text>
        <dbReference type="Rhea" id="RHEA:13065"/>
        <dbReference type="ChEBI" id="CHEBI:15377"/>
        <dbReference type="ChEBI" id="CHEBI:15378"/>
        <dbReference type="ChEBI" id="CHEBI:30616"/>
        <dbReference type="ChEBI" id="CHEBI:43474"/>
        <dbReference type="ChEBI" id="CHEBI:456216"/>
        <dbReference type="EC" id="3.6.4.13"/>
    </reaction>
</comment>
<dbReference type="Pfam" id="PF00270">
    <property type="entry name" value="DEAD"/>
    <property type="match status" value="1"/>
</dbReference>
<dbReference type="FunFam" id="2.30.33.40:FF:000001">
    <property type="entry name" value="10 kDa chaperonin"/>
    <property type="match status" value="1"/>
</dbReference>
<dbReference type="GO" id="GO:0044183">
    <property type="term" value="F:protein folding chaperone"/>
    <property type="evidence" value="ECO:0007669"/>
    <property type="project" value="InterPro"/>
</dbReference>
<evidence type="ECO:0000256" key="11">
    <source>
        <dbReference type="RuleBase" id="RU365068"/>
    </source>
</evidence>
<evidence type="ECO:0000256" key="7">
    <source>
        <dbReference type="ARBA" id="ARBA00022884"/>
    </source>
</evidence>
<evidence type="ECO:0000256" key="2">
    <source>
        <dbReference type="ARBA" id="ARBA00008080"/>
    </source>
</evidence>
<dbReference type="PRINTS" id="PR00297">
    <property type="entry name" value="CHAPERONIN10"/>
</dbReference>
<dbReference type="CDD" id="cd17956">
    <property type="entry name" value="DEADc_DDX51"/>
    <property type="match status" value="1"/>
</dbReference>
<sequence>MFNIQRWTGNEVQQPKKNVAVLEKLKSKLKRKREEPEPEAAPASEPAPENMEESVSMEEVVEEKATEAQEPEPEKEEETKEKKPPKREKKKKKKIEEPVEEEVDVGRGHSRVLNIFHAHAKPISQPDSDTELPDAPVEELDPELNPTTLQPLPQPAQKAKAPRGPGVTGLPEWLTNPTTIPSTTRIPFSELGLSSKINTRLATQNYTAAFAVQSAVLPALLKDAQSLVQGVKEDLCVSAQTGSGKTLAYTIPIVEALSTRVVTRLRCLIVLPTRELVTQVRETFEQIAGGSGLKIGTSTGQRSFANEQTMLCGQPTDKPLRGGKSLVDILICTPGRLVDHIQQTPNFTLQHLRWLVVDEADRLLNQSFQEWADVVMNEIDNPANLLSPEEEERGSDAVSGGVGRAGEGWISACQKCIFSATLSRNPGKIASLRLRRPRLIMVHDPAAPTEEGTAAEDGAAGEEMDGDDDDDEPKTFSVPAGLTEHALISGPEKPLFLVQLIKEKGIKGAFVFTKSNESAARLARLLVLMDPLQADKVGLYSGEVSKDERKKTLTAFKKGTIEILVCSDLLARGLDLPSVPHIINYDPPPSTRQYIHRVGRTARAGTSGDAWSLILPHEARFFWKMVRSVGRGGKKVERVEGVVLESLKKGVESGREGYESALEVLGKEVEEGRRGGQKRGGERRKSGKGGKETTTSFLQLCNLNLYVTFPQIHPPHSHSQPAHAPQTKFRLRHTSTPIAHVQQRRKVRVATHRKIGIMSLVVPEKNSFQHILRLLNTNVDGANKIMYALTQIKGVGRRYSNLVCKKADVDLNKRAGELTVEELERLVTIIQNPTQYKIPTWFLNRQKDIVDGKNGQILSNNLDSKLREDLERLKKIRAHRGLRHYWGEGPLVSPRRSKRFLVLFGVLESCAGWLGMPCCSGGNSEVFECTHFGCRSHCLRDYVRARLRDLVVDGSSLNILKHFRPLQLYFNRASTSCHQSMIHSKYPCISSSEALHDIYTITPLRYTNTNKFIRMSSVATRNVKSIVPLLDRVLVQRVKASVKTASGLFLPEKSLEKLSEGTVIAVGKGGFVDGNKVEVSVQAGDRVLLPPFGGSAIKVGEDEYTLFRNHEILAKIDEAA</sequence>
<dbReference type="GO" id="GO:0003735">
    <property type="term" value="F:structural constituent of ribosome"/>
    <property type="evidence" value="ECO:0007669"/>
    <property type="project" value="InterPro"/>
</dbReference>
<dbReference type="Pfam" id="PF00271">
    <property type="entry name" value="Helicase_C"/>
    <property type="match status" value="1"/>
</dbReference>
<comment type="domain">
    <text evidence="11">The Q motif is unique to and characteristic of the DEAD box family of RNA helicases and controls ATP binding and hydrolysis.</text>
</comment>
<dbReference type="InterPro" id="IPR011032">
    <property type="entry name" value="GroES-like_sf"/>
</dbReference>
<evidence type="ECO:0000259" key="13">
    <source>
        <dbReference type="PROSITE" id="PS51192"/>
    </source>
</evidence>
<accession>A0A0E9NMV3</accession>
<keyword evidence="5 11" id="KW-0347">Helicase</keyword>
<name>A0A0E9NMV3_SAICN</name>
<dbReference type="PROSITE" id="PS00681">
    <property type="entry name" value="CHAPERONINS_CPN10"/>
    <property type="match status" value="1"/>
</dbReference>
<evidence type="ECO:0000256" key="8">
    <source>
        <dbReference type="ARBA" id="ARBA00022980"/>
    </source>
</evidence>
<feature type="compositionally biased region" description="Low complexity" evidence="12">
    <location>
        <begin position="146"/>
        <end position="159"/>
    </location>
</feature>
<feature type="region of interest" description="Disordered" evidence="12">
    <location>
        <begin position="444"/>
        <end position="476"/>
    </location>
</feature>
<dbReference type="CDD" id="cd18787">
    <property type="entry name" value="SF2_C_DEAD"/>
    <property type="match status" value="1"/>
</dbReference>
<keyword evidence="3 11" id="KW-0547">Nucleotide-binding</keyword>
<dbReference type="Gene3D" id="1.10.8.50">
    <property type="match status" value="1"/>
</dbReference>
<evidence type="ECO:0000256" key="9">
    <source>
        <dbReference type="ARBA" id="ARBA00023186"/>
    </source>
</evidence>
<dbReference type="InterPro" id="IPR037124">
    <property type="entry name" value="Chaperonin_GroES_sf"/>
</dbReference>
<comment type="similarity">
    <text evidence="1">Belongs to the GroES chaperonin family.</text>
</comment>
<dbReference type="SUPFAM" id="SSF46946">
    <property type="entry name" value="S13-like H2TH domain"/>
    <property type="match status" value="1"/>
</dbReference>
<dbReference type="AlphaFoldDB" id="A0A0E9NMV3"/>
<feature type="domain" description="Helicase C-terminal" evidence="14">
    <location>
        <begin position="496"/>
        <end position="655"/>
    </location>
</feature>
<dbReference type="PROSITE" id="PS00039">
    <property type="entry name" value="DEAD_ATP_HELICASE"/>
    <property type="match status" value="1"/>
</dbReference>
<dbReference type="GO" id="GO:1990904">
    <property type="term" value="C:ribonucleoprotein complex"/>
    <property type="evidence" value="ECO:0007669"/>
    <property type="project" value="UniProtKB-KW"/>
</dbReference>